<sequence>MAEMIPDRLPSRASAGEKKLFSVLQKLPDDYIVYYEPIVEDRYPDFIIICPDLGLLVLEVKGWYPKDILAGDNNSVRVKESRGEVRRNHPIRQAWDYMLSLMNQCENHYYGKCLLQSKGEYQGRFIFPFGHFAVLSNITTTQLQQHHLGDLTHVFPSTKVVPRNVLESWTEESFSEESLCQILKSFFDPFWTFPRLTESQIKAIRAIIHPEIVLPSSQTEPETPEVEPLKTLEIKLPIMPDEKLRPTIGIKLSQTLKVELPDIKVLDLRQENNARNIGDGHRIIYGVAGSGKTVLLIAKARLLSVQKPEAQILLLCYNVTLATYLREATSECQNVTVKHFDGWAKANSCTRQQGEPNEELGERFLKILEQGCSDTRRYDTILIDEAQDFADSWYKCVLEAMVEPNDGDLIIVGDGNQSLYRKTKVPWSHIGINAKGRTIYKKFDLDKNYRNSREIVELATLFSTPTEQSEQTENAILSLFVDPEKCQRRTGIKPALVKSENRRTECTTIFGIVKNLLDGKWFGKDIKPLKPEEISIFYPIATYREKPILQGMIESLSDLASVIWLNDPSNFRAKTRINEPGIKIQTIHSAKGLQYRAVILMWADHLPRQFDDTTEAQERCLMYIGITRPEDYLVISASGQSPFITEIENSEKVVVV</sequence>
<dbReference type="InterPro" id="IPR011528">
    <property type="entry name" value="NERD"/>
</dbReference>
<dbReference type="InterPro" id="IPR027417">
    <property type="entry name" value="P-loop_NTPase"/>
</dbReference>
<dbReference type="Pfam" id="PF08378">
    <property type="entry name" value="NERD"/>
    <property type="match status" value="1"/>
</dbReference>
<gene>
    <name evidence="7" type="ORF">ICL16_07880</name>
</gene>
<evidence type="ECO:0000259" key="5">
    <source>
        <dbReference type="Pfam" id="PF08378"/>
    </source>
</evidence>
<organism evidence="7 8">
    <name type="scientific">Iningainema tapete BLCC-T55</name>
    <dbReference type="NCBI Taxonomy" id="2748662"/>
    <lineage>
        <taxon>Bacteria</taxon>
        <taxon>Bacillati</taxon>
        <taxon>Cyanobacteriota</taxon>
        <taxon>Cyanophyceae</taxon>
        <taxon>Nostocales</taxon>
        <taxon>Scytonemataceae</taxon>
        <taxon>Iningainema tapete</taxon>
    </lineage>
</organism>
<dbReference type="GO" id="GO:0005524">
    <property type="term" value="F:ATP binding"/>
    <property type="evidence" value="ECO:0007669"/>
    <property type="project" value="UniProtKB-KW"/>
</dbReference>
<evidence type="ECO:0000256" key="1">
    <source>
        <dbReference type="ARBA" id="ARBA00022741"/>
    </source>
</evidence>
<evidence type="ECO:0000256" key="3">
    <source>
        <dbReference type="ARBA" id="ARBA00022806"/>
    </source>
</evidence>
<dbReference type="Pfam" id="PF13361">
    <property type="entry name" value="UvrD_C"/>
    <property type="match status" value="1"/>
</dbReference>
<keyword evidence="2" id="KW-0378">Hydrolase</keyword>
<dbReference type="PANTHER" id="PTHR11070">
    <property type="entry name" value="UVRD / RECB / PCRA DNA HELICASE FAMILY MEMBER"/>
    <property type="match status" value="1"/>
</dbReference>
<keyword evidence="4" id="KW-0067">ATP-binding</keyword>
<accession>A0A8J6XII0</accession>
<evidence type="ECO:0000256" key="4">
    <source>
        <dbReference type="ARBA" id="ARBA00022840"/>
    </source>
</evidence>
<keyword evidence="8" id="KW-1185">Reference proteome</keyword>
<dbReference type="EMBL" id="JACXAE010000034">
    <property type="protein sequence ID" value="MBD2772009.1"/>
    <property type="molecule type" value="Genomic_DNA"/>
</dbReference>
<dbReference type="RefSeq" id="WP_190826301.1">
    <property type="nucleotide sequence ID" value="NZ_CAWPPI010000034.1"/>
</dbReference>
<proteinExistence type="predicted"/>
<protein>
    <submittedName>
        <fullName evidence="7">AAA family ATPase</fullName>
    </submittedName>
</protein>
<evidence type="ECO:0000256" key="2">
    <source>
        <dbReference type="ARBA" id="ARBA00022801"/>
    </source>
</evidence>
<dbReference type="Pfam" id="PF13245">
    <property type="entry name" value="AAA_19"/>
    <property type="match status" value="1"/>
</dbReference>
<dbReference type="PANTHER" id="PTHR11070:SF2">
    <property type="entry name" value="ATP-DEPENDENT DNA HELICASE SRS2"/>
    <property type="match status" value="1"/>
</dbReference>
<dbReference type="GO" id="GO:0000725">
    <property type="term" value="P:recombinational repair"/>
    <property type="evidence" value="ECO:0007669"/>
    <property type="project" value="TreeGrafter"/>
</dbReference>
<keyword evidence="1" id="KW-0547">Nucleotide-binding</keyword>
<dbReference type="Gene3D" id="3.40.50.300">
    <property type="entry name" value="P-loop containing nucleotide triphosphate hydrolases"/>
    <property type="match status" value="2"/>
</dbReference>
<feature type="domain" description="NERD" evidence="5">
    <location>
        <begin position="14"/>
        <end position="109"/>
    </location>
</feature>
<dbReference type="AlphaFoldDB" id="A0A8J6XII0"/>
<evidence type="ECO:0000313" key="8">
    <source>
        <dbReference type="Proteomes" id="UP000629098"/>
    </source>
</evidence>
<dbReference type="SUPFAM" id="SSF52540">
    <property type="entry name" value="P-loop containing nucleoside triphosphate hydrolases"/>
    <property type="match status" value="1"/>
</dbReference>
<keyword evidence="3" id="KW-0347">Helicase</keyword>
<dbReference type="InterPro" id="IPR014017">
    <property type="entry name" value="DNA_helicase_UvrD-like_C"/>
</dbReference>
<reference evidence="7" key="1">
    <citation type="submission" date="2020-09" db="EMBL/GenBank/DDBJ databases">
        <title>Iningainema tapete sp. nov. (Scytonemataceae, Cyanobacteria) from greenhouses in central Florida (USA) produces two types of nodularin with biosynthetic potential for microcystin-LR and anabaenopeptins.</title>
        <authorList>
            <person name="Berthold D.E."/>
            <person name="Lefler F.W."/>
            <person name="Huang I.-S."/>
            <person name="Abdulla H."/>
            <person name="Zimba P.V."/>
            <person name="Laughinghouse H.D. IV."/>
        </authorList>
    </citation>
    <scope>NUCLEOTIDE SEQUENCE</scope>
    <source>
        <strain evidence="7">BLCCT55</strain>
    </source>
</reference>
<dbReference type="GO" id="GO:0043138">
    <property type="term" value="F:3'-5' DNA helicase activity"/>
    <property type="evidence" value="ECO:0007669"/>
    <property type="project" value="TreeGrafter"/>
</dbReference>
<feature type="domain" description="UvrD-like helicase C-terminal" evidence="6">
    <location>
        <begin position="555"/>
        <end position="638"/>
    </location>
</feature>
<dbReference type="Proteomes" id="UP000629098">
    <property type="component" value="Unassembled WGS sequence"/>
</dbReference>
<dbReference type="GO" id="GO:0016787">
    <property type="term" value="F:hydrolase activity"/>
    <property type="evidence" value="ECO:0007669"/>
    <property type="project" value="UniProtKB-KW"/>
</dbReference>
<dbReference type="GO" id="GO:0003677">
    <property type="term" value="F:DNA binding"/>
    <property type="evidence" value="ECO:0007669"/>
    <property type="project" value="InterPro"/>
</dbReference>
<name>A0A8J6XII0_9CYAN</name>
<dbReference type="InterPro" id="IPR000212">
    <property type="entry name" value="DNA_helicase_UvrD/REP"/>
</dbReference>
<evidence type="ECO:0000259" key="6">
    <source>
        <dbReference type="Pfam" id="PF13361"/>
    </source>
</evidence>
<evidence type="ECO:0000313" key="7">
    <source>
        <dbReference type="EMBL" id="MBD2772009.1"/>
    </source>
</evidence>
<comment type="caution">
    <text evidence="7">The sequence shown here is derived from an EMBL/GenBank/DDBJ whole genome shotgun (WGS) entry which is preliminary data.</text>
</comment>